<sequence>MSEEKLVKNVNNILIEINEGEKCHEGKVVINDVELGKGIKSATIILDANSIPVVKIEYSPNHISENDYENLDLV</sequence>
<dbReference type="STRING" id="1234679.BN424_2170"/>
<keyword evidence="2" id="KW-1185">Reference proteome</keyword>
<organism evidence="1 2">
    <name type="scientific">Carnobacterium maltaromaticum LMA28</name>
    <dbReference type="NCBI Taxonomy" id="1234679"/>
    <lineage>
        <taxon>Bacteria</taxon>
        <taxon>Bacillati</taxon>
        <taxon>Bacillota</taxon>
        <taxon>Bacilli</taxon>
        <taxon>Lactobacillales</taxon>
        <taxon>Carnobacteriaceae</taxon>
        <taxon>Carnobacterium</taxon>
    </lineage>
</organism>
<dbReference type="EMBL" id="HE999757">
    <property type="protein sequence ID" value="CCO11610.2"/>
    <property type="molecule type" value="Genomic_DNA"/>
</dbReference>
<evidence type="ECO:0000313" key="2">
    <source>
        <dbReference type="Proteomes" id="UP000000212"/>
    </source>
</evidence>
<evidence type="ECO:0000313" key="1">
    <source>
        <dbReference type="EMBL" id="CCO11610.2"/>
    </source>
</evidence>
<accession>K8E4W9</accession>
<dbReference type="AlphaFoldDB" id="K8E4W9"/>
<name>K8E4W9_CARML</name>
<reference evidence="2" key="1">
    <citation type="journal article" date="2013" name="Genome Announc.">
        <title>Complete Chromosome Sequence of Carnobacterium maltaromaticum LMA 28.</title>
        <authorList>
            <person name="Cailliez-Grimal C."/>
            <person name="Chaillou S."/>
            <person name="Anba-Mondoloni J."/>
            <person name="Loux V."/>
            <person name="Afzal M.I."/>
            <person name="Rahman A."/>
            <person name="Kergourlay G."/>
            <person name="Champomier-Verges M.C."/>
            <person name="Zagorec M."/>
            <person name="Dalgaard P."/>
            <person name="Leisner J.J."/>
            <person name="Prevost H."/>
            <person name="Revol-Junelles A.M."/>
            <person name="Borges F."/>
        </authorList>
    </citation>
    <scope>NUCLEOTIDE SEQUENCE</scope>
    <source>
        <strain evidence="2">LMA28</strain>
    </source>
</reference>
<proteinExistence type="predicted"/>
<dbReference type="Proteomes" id="UP000000212">
    <property type="component" value="Chromosome"/>
</dbReference>
<gene>
    <name evidence="1" type="ORF">BN424_2170</name>
</gene>
<protein>
    <submittedName>
        <fullName evidence="1">Uncharacterized protein</fullName>
    </submittedName>
</protein>
<dbReference type="RefSeq" id="WP_015076762.1">
    <property type="nucleotide sequence ID" value="NC_019425.2"/>
</dbReference>
<dbReference type="HOGENOM" id="CLU_2680915_0_0_9"/>
<dbReference type="KEGG" id="cml:BN424_2170"/>